<accession>A0A9D4Y0F5</accession>
<dbReference type="GO" id="GO:0003684">
    <property type="term" value="F:damaged DNA binding"/>
    <property type="evidence" value="ECO:0007669"/>
    <property type="project" value="TreeGrafter"/>
</dbReference>
<dbReference type="GO" id="GO:0036297">
    <property type="term" value="P:interstrand cross-link repair"/>
    <property type="evidence" value="ECO:0007669"/>
    <property type="project" value="TreeGrafter"/>
</dbReference>
<keyword evidence="3" id="KW-1185">Reference proteome</keyword>
<evidence type="ECO:0000313" key="2">
    <source>
        <dbReference type="EMBL" id="KAI5430397.1"/>
    </source>
</evidence>
<dbReference type="Gene3D" id="3.40.50.12650">
    <property type="match status" value="1"/>
</dbReference>
<evidence type="ECO:0000256" key="1">
    <source>
        <dbReference type="SAM" id="MobiDB-lite"/>
    </source>
</evidence>
<dbReference type="FunFam" id="3.40.50.12650:FF:000005">
    <property type="entry name" value="DNA repair metallo-beta-lactamase family protein"/>
    <property type="match status" value="1"/>
</dbReference>
<feature type="compositionally biased region" description="Polar residues" evidence="1">
    <location>
        <begin position="75"/>
        <end position="91"/>
    </location>
</feature>
<dbReference type="Gramene" id="Psat03G0483100-T1">
    <property type="protein sequence ID" value="KAI5430397.1"/>
    <property type="gene ID" value="KIW84_034831"/>
</dbReference>
<dbReference type="Proteomes" id="UP001058974">
    <property type="component" value="Chromosome 3"/>
</dbReference>
<organism evidence="2 3">
    <name type="scientific">Pisum sativum</name>
    <name type="common">Garden pea</name>
    <name type="synonym">Lathyrus oleraceus</name>
    <dbReference type="NCBI Taxonomy" id="3888"/>
    <lineage>
        <taxon>Eukaryota</taxon>
        <taxon>Viridiplantae</taxon>
        <taxon>Streptophyta</taxon>
        <taxon>Embryophyta</taxon>
        <taxon>Tracheophyta</taxon>
        <taxon>Spermatophyta</taxon>
        <taxon>Magnoliopsida</taxon>
        <taxon>eudicotyledons</taxon>
        <taxon>Gunneridae</taxon>
        <taxon>Pentapetalae</taxon>
        <taxon>rosids</taxon>
        <taxon>fabids</taxon>
        <taxon>Fabales</taxon>
        <taxon>Fabaceae</taxon>
        <taxon>Papilionoideae</taxon>
        <taxon>50 kb inversion clade</taxon>
        <taxon>NPAAA clade</taxon>
        <taxon>Hologalegina</taxon>
        <taxon>IRL clade</taxon>
        <taxon>Fabeae</taxon>
        <taxon>Lathyrus</taxon>
    </lineage>
</organism>
<protein>
    <submittedName>
        <fullName evidence="2">Uncharacterized protein</fullName>
    </submittedName>
</protein>
<dbReference type="GO" id="GO:0035312">
    <property type="term" value="F:5'-3' DNA exonuclease activity"/>
    <property type="evidence" value="ECO:0007669"/>
    <property type="project" value="TreeGrafter"/>
</dbReference>
<dbReference type="PANTHER" id="PTHR23240:SF31">
    <property type="entry name" value="DNA REPAIR METALLO-BETA-LACTAMASE FAMILY PROTEIN"/>
    <property type="match status" value="1"/>
</dbReference>
<evidence type="ECO:0000313" key="3">
    <source>
        <dbReference type="Proteomes" id="UP001058974"/>
    </source>
</evidence>
<sequence length="328" mass="35843">MLVAELIFWMIETEAPNEKREYELGMAPLDTSTEEKIVAISLDDPKASLVNNVNEIHYDNQENIQPQAAAAVAATSSPNETFGSITQTDQGKSSSSDQEKSLSSSDQHQISVSGVYSPFSDSVPAQSIAQNPGVGSAISREVGNNWISARPSHVEGNKLEEAGDLSPSKNEKSRLNLECLLNSPDKYVGRKGKKVTSPLDCVFLDCTFATFSRSMPTKQSSIQQVVNCIWKHPDASKVYLTCDVLGQEDILVQVSQTFGTKIYVNKAQNPECFKNPMVTAPEIRCEDPSARFHLFDGSPGLYERAQVKLVKAKATLQTEPLIVRSSAP</sequence>
<feature type="compositionally biased region" description="Low complexity" evidence="1">
    <location>
        <begin position="92"/>
        <end position="107"/>
    </location>
</feature>
<comment type="caution">
    <text evidence="2">The sequence shown here is derived from an EMBL/GenBank/DDBJ whole genome shotgun (WGS) entry which is preliminary data.</text>
</comment>
<feature type="region of interest" description="Disordered" evidence="1">
    <location>
        <begin position="72"/>
        <end position="109"/>
    </location>
</feature>
<gene>
    <name evidence="2" type="ORF">KIW84_034831</name>
</gene>
<dbReference type="AlphaFoldDB" id="A0A9D4Y0F5"/>
<reference evidence="2 3" key="1">
    <citation type="journal article" date="2022" name="Nat. Genet.">
        <title>Improved pea reference genome and pan-genome highlight genomic features and evolutionary characteristics.</title>
        <authorList>
            <person name="Yang T."/>
            <person name="Liu R."/>
            <person name="Luo Y."/>
            <person name="Hu S."/>
            <person name="Wang D."/>
            <person name="Wang C."/>
            <person name="Pandey M.K."/>
            <person name="Ge S."/>
            <person name="Xu Q."/>
            <person name="Li N."/>
            <person name="Li G."/>
            <person name="Huang Y."/>
            <person name="Saxena R.K."/>
            <person name="Ji Y."/>
            <person name="Li M."/>
            <person name="Yan X."/>
            <person name="He Y."/>
            <person name="Liu Y."/>
            <person name="Wang X."/>
            <person name="Xiang C."/>
            <person name="Varshney R.K."/>
            <person name="Ding H."/>
            <person name="Gao S."/>
            <person name="Zong X."/>
        </authorList>
    </citation>
    <scope>NUCLEOTIDE SEQUENCE [LARGE SCALE GENOMIC DNA]</scope>
    <source>
        <strain evidence="2 3">cv. Zhongwan 6</strain>
    </source>
</reference>
<dbReference type="GO" id="GO:0006303">
    <property type="term" value="P:double-strand break repair via nonhomologous end joining"/>
    <property type="evidence" value="ECO:0007669"/>
    <property type="project" value="TreeGrafter"/>
</dbReference>
<proteinExistence type="predicted"/>
<dbReference type="EMBL" id="JAMSHJ010000003">
    <property type="protein sequence ID" value="KAI5430397.1"/>
    <property type="molecule type" value="Genomic_DNA"/>
</dbReference>
<name>A0A9D4Y0F5_PEA</name>
<dbReference type="PANTHER" id="PTHR23240">
    <property type="entry name" value="DNA CROSS-LINK REPAIR PROTEIN PSO2/SNM1-RELATED"/>
    <property type="match status" value="1"/>
</dbReference>